<dbReference type="GO" id="GO:0030295">
    <property type="term" value="F:protein kinase activator activity"/>
    <property type="evidence" value="ECO:0007669"/>
    <property type="project" value="TreeGrafter"/>
</dbReference>
<proteinExistence type="predicted"/>
<dbReference type="AlphaFoldDB" id="A0A679IFK6"/>
<dbReference type="PANTHER" id="PTHR47738">
    <property type="entry name" value="PTS SYSTEM FRUCTOSE-LIKE EIIA COMPONENT-RELATED"/>
    <property type="match status" value="1"/>
</dbReference>
<keyword evidence="2" id="KW-1185">Reference proteome</keyword>
<dbReference type="Proteomes" id="UP000463961">
    <property type="component" value="Chromosome"/>
</dbReference>
<evidence type="ECO:0000313" key="1">
    <source>
        <dbReference type="EMBL" id="BBU68282.1"/>
    </source>
</evidence>
<organism evidence="1 2">
    <name type="scientific">Fluviibacter phosphoraccumulans</name>
    <dbReference type="NCBI Taxonomy" id="1751046"/>
    <lineage>
        <taxon>Bacteria</taxon>
        <taxon>Pseudomonadati</taxon>
        <taxon>Pseudomonadota</taxon>
        <taxon>Betaproteobacteria</taxon>
        <taxon>Rhodocyclales</taxon>
        <taxon>Fluviibacteraceae</taxon>
        <taxon>Fluviibacter</taxon>
    </lineage>
</organism>
<dbReference type="PANTHER" id="PTHR47738:SF1">
    <property type="entry name" value="NITROGEN REGULATORY PROTEIN"/>
    <property type="match status" value="1"/>
</dbReference>
<dbReference type="Pfam" id="PF00359">
    <property type="entry name" value="PTS_EIIA_2"/>
    <property type="match status" value="1"/>
</dbReference>
<protein>
    <submittedName>
        <fullName evidence="1">PTS IIA-like nitrogen-regulatory protein PtsN</fullName>
    </submittedName>
</protein>
<accession>A0A679IFK6</accession>
<evidence type="ECO:0000313" key="2">
    <source>
        <dbReference type="Proteomes" id="UP000463961"/>
    </source>
</evidence>
<reference evidence="2" key="1">
    <citation type="submission" date="2020-01" db="EMBL/GenBank/DDBJ databases">
        <title>Phosphoaccumulans saitamaens gen. nov., sp. nov., a polyphosphate accumulating bacterium isolated from surface river water.</title>
        <authorList>
            <person name="Watanabe K."/>
            <person name="Suda W."/>
        </authorList>
    </citation>
    <scope>NUCLEOTIDE SEQUENCE [LARGE SCALE GENOMIC DNA]</scope>
    <source>
        <strain evidence="2">ICHIAU1</strain>
    </source>
</reference>
<dbReference type="InterPro" id="IPR051541">
    <property type="entry name" value="PTS_SugarTrans_NitroReg"/>
</dbReference>
<dbReference type="CDD" id="cd00211">
    <property type="entry name" value="PTS_IIA_fru"/>
    <property type="match status" value="1"/>
</dbReference>
<dbReference type="PROSITE" id="PS51094">
    <property type="entry name" value="PTS_EIIA_TYPE_2"/>
    <property type="match status" value="1"/>
</dbReference>
<dbReference type="InterPro" id="IPR002178">
    <property type="entry name" value="PTS_EIIA_type-2_dom"/>
</dbReference>
<dbReference type="RefSeq" id="WP_242451477.1">
    <property type="nucleotide sequence ID" value="NZ_AP019011.1"/>
</dbReference>
<sequence length="157" mass="17212">MPAFYSMNAIAQLLTQDAIVLTAKPVTKEALFAEAAKALGQRLGVSEAMIHDCLKMREQLGSTGLGQGVGIPHGRLKGLRQAAGMFYRLNTPIPFDAPDNRPVDLAFFLLVPEQSTEEHLQLLSELAQHFSDPELREKLRSSTEAVEVLTLFASNHV</sequence>
<dbReference type="InterPro" id="IPR016152">
    <property type="entry name" value="PTrfase/Anion_transptr"/>
</dbReference>
<name>A0A679IFK6_9RHOO</name>
<gene>
    <name evidence="1" type="primary">ptsN</name>
    <name evidence="1" type="ORF">ICHIAU1_05650</name>
</gene>
<dbReference type="Gene3D" id="3.40.930.10">
    <property type="entry name" value="Mannitol-specific EII, Chain A"/>
    <property type="match status" value="1"/>
</dbReference>
<dbReference type="SUPFAM" id="SSF55804">
    <property type="entry name" value="Phoshotransferase/anion transport protein"/>
    <property type="match status" value="1"/>
</dbReference>
<dbReference type="EMBL" id="AP022345">
    <property type="protein sequence ID" value="BBU68282.1"/>
    <property type="molecule type" value="Genomic_DNA"/>
</dbReference>